<name>A0A9D1I4M6_9FIRM</name>
<reference evidence="13" key="2">
    <citation type="journal article" date="2021" name="PeerJ">
        <title>Extensive microbial diversity within the chicken gut microbiome revealed by metagenomics and culture.</title>
        <authorList>
            <person name="Gilroy R."/>
            <person name="Ravi A."/>
            <person name="Getino M."/>
            <person name="Pursley I."/>
            <person name="Horton D.L."/>
            <person name="Alikhan N.F."/>
            <person name="Baker D."/>
            <person name="Gharbi K."/>
            <person name="Hall N."/>
            <person name="Watson M."/>
            <person name="Adriaenssens E.M."/>
            <person name="Foster-Nyarko E."/>
            <person name="Jarju S."/>
            <person name="Secka A."/>
            <person name="Antonio M."/>
            <person name="Oren A."/>
            <person name="Chaudhuri R.R."/>
            <person name="La Ragione R."/>
            <person name="Hildebrand F."/>
            <person name="Pallen M.J."/>
        </authorList>
    </citation>
    <scope>NUCLEOTIDE SEQUENCE</scope>
    <source>
        <strain evidence="13">11300</strain>
    </source>
</reference>
<evidence type="ECO:0000313" key="14">
    <source>
        <dbReference type="Proteomes" id="UP000824091"/>
    </source>
</evidence>
<dbReference type="InterPro" id="IPR041931">
    <property type="entry name" value="DNA_pol3_alpha_thumb_dom"/>
</dbReference>
<dbReference type="GO" id="GO:0003676">
    <property type="term" value="F:nucleic acid binding"/>
    <property type="evidence" value="ECO:0007669"/>
    <property type="project" value="InterPro"/>
</dbReference>
<dbReference type="Pfam" id="PF07733">
    <property type="entry name" value="DNA_pol3_alpha"/>
    <property type="match status" value="1"/>
</dbReference>
<comment type="caution">
    <text evidence="13">The sequence shown here is derived from an EMBL/GenBank/DDBJ whole genome shotgun (WGS) entry which is preliminary data.</text>
</comment>
<dbReference type="Pfam" id="PF14579">
    <property type="entry name" value="HHH_6"/>
    <property type="match status" value="1"/>
</dbReference>
<dbReference type="Gene3D" id="1.10.150.870">
    <property type="match status" value="1"/>
</dbReference>
<comment type="subcellular location">
    <subcellularLocation>
        <location evidence="1">Cytoplasm</location>
    </subcellularLocation>
</comment>
<dbReference type="CDD" id="cd12113">
    <property type="entry name" value="PHP_PolIIIA_DnaE3"/>
    <property type="match status" value="1"/>
</dbReference>
<dbReference type="Pfam" id="PF17657">
    <property type="entry name" value="DNA_pol3_finger"/>
    <property type="match status" value="1"/>
</dbReference>
<dbReference type="Gene3D" id="1.10.10.1600">
    <property type="entry name" value="Bacterial DNA polymerase III alpha subunit, thumb domain"/>
    <property type="match status" value="1"/>
</dbReference>
<feature type="compositionally biased region" description="Basic and acidic residues" evidence="11">
    <location>
        <begin position="1114"/>
        <end position="1128"/>
    </location>
</feature>
<dbReference type="InterPro" id="IPR003141">
    <property type="entry name" value="Pol/His_phosphatase_N"/>
</dbReference>
<evidence type="ECO:0000256" key="5">
    <source>
        <dbReference type="ARBA" id="ARBA00022679"/>
    </source>
</evidence>
<dbReference type="PANTHER" id="PTHR32294">
    <property type="entry name" value="DNA POLYMERASE III SUBUNIT ALPHA"/>
    <property type="match status" value="1"/>
</dbReference>
<dbReference type="InterPro" id="IPR004365">
    <property type="entry name" value="NA-bd_OB_tRNA"/>
</dbReference>
<dbReference type="GO" id="GO:0006260">
    <property type="term" value="P:DNA replication"/>
    <property type="evidence" value="ECO:0007669"/>
    <property type="project" value="UniProtKB-KW"/>
</dbReference>
<dbReference type="GO" id="GO:0003887">
    <property type="term" value="F:DNA-directed DNA polymerase activity"/>
    <property type="evidence" value="ECO:0007669"/>
    <property type="project" value="UniProtKB-KW"/>
</dbReference>
<reference evidence="13" key="1">
    <citation type="submission" date="2020-10" db="EMBL/GenBank/DDBJ databases">
        <authorList>
            <person name="Gilroy R."/>
        </authorList>
    </citation>
    <scope>NUCLEOTIDE SEQUENCE</scope>
    <source>
        <strain evidence="13">11300</strain>
    </source>
</reference>
<evidence type="ECO:0000256" key="9">
    <source>
        <dbReference type="ARBA" id="ARBA00025611"/>
    </source>
</evidence>
<dbReference type="InterPro" id="IPR040982">
    <property type="entry name" value="DNA_pol3_finger"/>
</dbReference>
<dbReference type="AlphaFoldDB" id="A0A9D1I4M6"/>
<organism evidence="13 14">
    <name type="scientific">Candidatus Fimisoma avicola</name>
    <dbReference type="NCBI Taxonomy" id="2840826"/>
    <lineage>
        <taxon>Bacteria</taxon>
        <taxon>Bacillati</taxon>
        <taxon>Bacillota</taxon>
        <taxon>Clostridia</taxon>
        <taxon>Eubacteriales</taxon>
        <taxon>Candidatus Fimisoma</taxon>
    </lineage>
</organism>
<dbReference type="NCBIfam" id="TIGR00594">
    <property type="entry name" value="polc"/>
    <property type="match status" value="1"/>
</dbReference>
<evidence type="ECO:0000256" key="6">
    <source>
        <dbReference type="ARBA" id="ARBA00022695"/>
    </source>
</evidence>
<protein>
    <recommendedName>
        <fullName evidence="4">DNA polymerase III subunit alpha</fullName>
        <ecNumber evidence="3">2.7.7.7</ecNumber>
    </recommendedName>
</protein>
<evidence type="ECO:0000256" key="1">
    <source>
        <dbReference type="ARBA" id="ARBA00004496"/>
    </source>
</evidence>
<dbReference type="InterPro" id="IPR004013">
    <property type="entry name" value="PHP_dom"/>
</dbReference>
<dbReference type="SMART" id="SM00481">
    <property type="entry name" value="POLIIIAc"/>
    <property type="match status" value="1"/>
</dbReference>
<dbReference type="EC" id="2.7.7.7" evidence="3"/>
<dbReference type="InterPro" id="IPR011708">
    <property type="entry name" value="DNA_pol3_alpha_NTPase_dom"/>
</dbReference>
<dbReference type="NCBIfam" id="NF004226">
    <property type="entry name" value="PRK05673.1"/>
    <property type="match status" value="1"/>
</dbReference>
<comment type="catalytic activity">
    <reaction evidence="10">
        <text>DNA(n) + a 2'-deoxyribonucleoside 5'-triphosphate = DNA(n+1) + diphosphate</text>
        <dbReference type="Rhea" id="RHEA:22508"/>
        <dbReference type="Rhea" id="RHEA-COMP:17339"/>
        <dbReference type="Rhea" id="RHEA-COMP:17340"/>
        <dbReference type="ChEBI" id="CHEBI:33019"/>
        <dbReference type="ChEBI" id="CHEBI:61560"/>
        <dbReference type="ChEBI" id="CHEBI:173112"/>
        <dbReference type="EC" id="2.7.7.7"/>
    </reaction>
</comment>
<dbReference type="InterPro" id="IPR029460">
    <property type="entry name" value="DNAPol_HHH"/>
</dbReference>
<evidence type="ECO:0000256" key="3">
    <source>
        <dbReference type="ARBA" id="ARBA00012417"/>
    </source>
</evidence>
<dbReference type="Gene3D" id="3.20.20.140">
    <property type="entry name" value="Metal-dependent hydrolases"/>
    <property type="match status" value="1"/>
</dbReference>
<dbReference type="Pfam" id="PF01336">
    <property type="entry name" value="tRNA_anti-codon"/>
    <property type="match status" value="1"/>
</dbReference>
<evidence type="ECO:0000256" key="8">
    <source>
        <dbReference type="ARBA" id="ARBA00022932"/>
    </source>
</evidence>
<sequence length="1207" mass="134776">MAFTHLHVHTEYSLLDGAARIPDLVAHAKELGMESLAITDHGAMFGVIDFYKECKKAGIKPIVGCEVYTAARKMTDKDPNKDKHQGHLVLLAKDNDGYRNLIKIVSAGYITGYYYKPRIDKDVLREHSEGIIALSACLAGNVQHKLLMGDYEGAKAEAAELLEIFGKGNFYIEMQDQGLEEEARINPQLLEISRQLDIPVVATNDVHYVRKSDAVTHDVLLAIQTATSINDENRMRFPNDEFYLKSEAEMRKIFAAVPEAVDNTQMVADACNVEFEFGKYHLPEFKAPEGFTNREYLRHLCDEGLKVRYGDEPSQELRDRLEYELGVIESMGYVEYFLIVWDFINFARENGIAVGPGRGSADGSLVAYCLHITDVDPIKYNLIFERFLNPERVSMPDIDVDFCYERRQEVIDYVTEKYGKDRVCQIITFGTMKARQAVRDVGRALDVSYAETDVIAKAIPMGKGMDIKAALKTNPELQQMYDENPKARQVLDTAMALEGMPRHASTHAAGVVISKDPLDEYVPLYLSDKGPATQFTMTTIEELGLLKMDFLGLRNLTVIRDALEMIEQDHGVKIDFSKMDYDDPAVYEMISQGNTQGVFQLESQGMTQFMKSLKPNCFEDIVAGVSLYRPGPMDSIPKYIENKRNPEKVRYLHPALEPILSVTYGCLVYQEQVMQIVRDLGGYSYGRSDLVRRAMSKKKMDVMLEEKEYFIHGKTDKDGNVEIAGCIRNGIPEPVAEEIFNDMVSFAEYAFNKSHAAAYAVLAYETGYLKCHYPVEFMAALMTSVMGDAGQISKYIRNCAEMGIEVLPPCVNKSKKKFSVDNGKIRFGLLGVKNVGENAIDAMIKAREEKGEPKDIFTFIQQLDISQVNKKALESLIRSGACRCLSENKAALMSVYEGALESAQNSSKKNLAGQMSLFDLSGQMGDEDLGVGTMEGAMPDVADFPEDISLAMEKEMLGVYITGHPLRNYADKIKAISTVTSEELNHKDGEDDDAMGPETSGDDGIKDGMRVIMAGMVASKRTLITKSSKMMAFVALEDLYGVSELVVFPNVYEKCSHYLQGDDVIAVRGTLNFKEGEAPSVLADEILPIDQAMEAFSNGPMAGRSSRESGGWQKADRRSETRPSEPQKKVQPQGMIKVKMPAGDDMNIELEQIKTTLKRHRGRAQVLIYLPDGKILKTDSDLWAEPSDALRRQLMALVGAENVKVQQ</sequence>
<evidence type="ECO:0000256" key="2">
    <source>
        <dbReference type="ARBA" id="ARBA00009496"/>
    </source>
</evidence>
<evidence type="ECO:0000256" key="11">
    <source>
        <dbReference type="SAM" id="MobiDB-lite"/>
    </source>
</evidence>
<evidence type="ECO:0000256" key="10">
    <source>
        <dbReference type="ARBA" id="ARBA00049244"/>
    </source>
</evidence>
<dbReference type="GO" id="GO:0008408">
    <property type="term" value="F:3'-5' exonuclease activity"/>
    <property type="evidence" value="ECO:0007669"/>
    <property type="project" value="InterPro"/>
</dbReference>
<dbReference type="SUPFAM" id="SSF89550">
    <property type="entry name" value="PHP domain-like"/>
    <property type="match status" value="1"/>
</dbReference>
<dbReference type="PANTHER" id="PTHR32294:SF0">
    <property type="entry name" value="DNA POLYMERASE III SUBUNIT ALPHA"/>
    <property type="match status" value="1"/>
</dbReference>
<dbReference type="EMBL" id="DVMO01000101">
    <property type="protein sequence ID" value="HIU28061.1"/>
    <property type="molecule type" value="Genomic_DNA"/>
</dbReference>
<dbReference type="Pfam" id="PF02811">
    <property type="entry name" value="PHP"/>
    <property type="match status" value="1"/>
</dbReference>
<feature type="region of interest" description="Disordered" evidence="11">
    <location>
        <begin position="981"/>
        <end position="1003"/>
    </location>
</feature>
<dbReference type="Gene3D" id="2.40.50.140">
    <property type="entry name" value="Nucleic acid-binding proteins"/>
    <property type="match status" value="1"/>
</dbReference>
<evidence type="ECO:0000313" key="13">
    <source>
        <dbReference type="EMBL" id="HIU28061.1"/>
    </source>
</evidence>
<comment type="function">
    <text evidence="9">DNA polymerase III is a complex, multichain enzyme responsible for most of the replicative synthesis in bacteria. This DNA polymerase also exhibits 3' to 5' exonuclease activity. The alpha chain is the DNA polymerase.</text>
</comment>
<keyword evidence="7" id="KW-0235">DNA replication</keyword>
<evidence type="ECO:0000259" key="12">
    <source>
        <dbReference type="SMART" id="SM00481"/>
    </source>
</evidence>
<keyword evidence="6 13" id="KW-0548">Nucleotidyltransferase</keyword>
<accession>A0A9D1I4M6</accession>
<comment type="similarity">
    <text evidence="2">Belongs to the DNA polymerase type-C family. DnaE subfamily.</text>
</comment>
<proteinExistence type="inferred from homology"/>
<dbReference type="InterPro" id="IPR012340">
    <property type="entry name" value="NA-bd_OB-fold"/>
</dbReference>
<feature type="region of interest" description="Disordered" evidence="11">
    <location>
        <begin position="1097"/>
        <end position="1134"/>
    </location>
</feature>
<dbReference type="InterPro" id="IPR016195">
    <property type="entry name" value="Pol/histidinol_Pase-like"/>
</dbReference>
<gene>
    <name evidence="13" type="ORF">IAD16_06770</name>
</gene>
<dbReference type="GO" id="GO:0005737">
    <property type="term" value="C:cytoplasm"/>
    <property type="evidence" value="ECO:0007669"/>
    <property type="project" value="UniProtKB-SubCell"/>
</dbReference>
<dbReference type="Proteomes" id="UP000824091">
    <property type="component" value="Unassembled WGS sequence"/>
</dbReference>
<evidence type="ECO:0000256" key="7">
    <source>
        <dbReference type="ARBA" id="ARBA00022705"/>
    </source>
</evidence>
<dbReference type="InterPro" id="IPR004805">
    <property type="entry name" value="DnaE2/DnaE/PolC"/>
</dbReference>
<keyword evidence="5 13" id="KW-0808">Transferase</keyword>
<dbReference type="CDD" id="cd04485">
    <property type="entry name" value="DnaE_OBF"/>
    <property type="match status" value="1"/>
</dbReference>
<evidence type="ECO:0000256" key="4">
    <source>
        <dbReference type="ARBA" id="ARBA00019114"/>
    </source>
</evidence>
<keyword evidence="8" id="KW-0239">DNA-directed DNA polymerase</keyword>
<feature type="domain" description="Polymerase/histidinol phosphatase N-terminal" evidence="12">
    <location>
        <begin position="4"/>
        <end position="71"/>
    </location>
</feature>
<dbReference type="NCBIfam" id="NF005298">
    <property type="entry name" value="PRK06826.1"/>
    <property type="match status" value="1"/>
</dbReference>